<dbReference type="Proteomes" id="UP000586827">
    <property type="component" value="Unassembled WGS sequence"/>
</dbReference>
<accession>A0A849C0G6</accession>
<evidence type="ECO:0000313" key="1">
    <source>
        <dbReference type="EMBL" id="NNH70946.1"/>
    </source>
</evidence>
<proteinExistence type="predicted"/>
<dbReference type="AlphaFoldDB" id="A0A849C0G6"/>
<name>A0A849C0G6_9NOCA</name>
<dbReference type="RefSeq" id="WP_067523206.1">
    <property type="nucleotide sequence ID" value="NZ_JABELX010000004.1"/>
</dbReference>
<gene>
    <name evidence="1" type="ORF">HLB23_13925</name>
</gene>
<comment type="caution">
    <text evidence="1">The sequence shown here is derived from an EMBL/GenBank/DDBJ whole genome shotgun (WGS) entry which is preliminary data.</text>
</comment>
<sequence length="555" mass="61574">MSESRIAQVVAVDEGLEVSRIDLTSPLPQDFPPHPPELERLSYLRYRRLDGPADSANADAILVGHPGGLCGAHALDQVARNTMHAAATRGRCIEWWSIARRGDAAADHTGIDIARTAGDPDLAFDYYYRGRALDGRRFAGFATHRELRYTAELGIARAVLDQRELLVRELPDPRLRQRKLFLGGHSFGNFVTGAYTAWDFDGVPGYTDCAGVFGLDLLPVSDPYRLRTTPLVRTLARSAAGPHRLAVELLRRGLAPRVFPSFAEVLTFTTILALDALSHPEAESDRLRQLPRTPAWEFTLRLWFARGYREFRSGRPDPRELRFTCRGLLAAWIARGHSPISLFQIGVGDSPNRLLARTTFPAPEWAYRVPGLDRATTFAFGPGPRETPADRNLLQDCPSGGWPVHLDELARVIAGGPPGYADTYFPLRLLADGLFWAGARDGDLASLRHERGARALPRMTVLGDDSNPVLILLHLGLLVPRNTVRAHGYTHFDVVAAHRPPSGEVVSDALAEFIAAYTGRRDPRFIHSTAQARYGQKSRRSLDCLGQSTLWRDRR</sequence>
<keyword evidence="2" id="KW-1185">Reference proteome</keyword>
<reference evidence="1 2" key="1">
    <citation type="submission" date="2020-05" db="EMBL/GenBank/DDBJ databases">
        <title>MicrobeNet Type strains.</title>
        <authorList>
            <person name="Nicholson A.C."/>
        </authorList>
    </citation>
    <scope>NUCLEOTIDE SEQUENCE [LARGE SCALE GENOMIC DNA]</scope>
    <source>
        <strain evidence="1 2">JCM 3224</strain>
    </source>
</reference>
<evidence type="ECO:0000313" key="2">
    <source>
        <dbReference type="Proteomes" id="UP000586827"/>
    </source>
</evidence>
<protein>
    <submittedName>
        <fullName evidence="1">Uncharacterized protein</fullName>
    </submittedName>
</protein>
<dbReference type="EMBL" id="JABELX010000004">
    <property type="protein sequence ID" value="NNH70946.1"/>
    <property type="molecule type" value="Genomic_DNA"/>
</dbReference>
<organism evidence="1 2">
    <name type="scientific">Nocardia uniformis</name>
    <dbReference type="NCBI Taxonomy" id="53432"/>
    <lineage>
        <taxon>Bacteria</taxon>
        <taxon>Bacillati</taxon>
        <taxon>Actinomycetota</taxon>
        <taxon>Actinomycetes</taxon>
        <taxon>Mycobacteriales</taxon>
        <taxon>Nocardiaceae</taxon>
        <taxon>Nocardia</taxon>
    </lineage>
</organism>